<dbReference type="CDD" id="cd18740">
    <property type="entry name" value="PIN_VapC4-5_FitB-like"/>
    <property type="match status" value="1"/>
</dbReference>
<evidence type="ECO:0000259" key="9">
    <source>
        <dbReference type="Pfam" id="PF01850"/>
    </source>
</evidence>
<dbReference type="Proteomes" id="UP000824366">
    <property type="component" value="Chromosome"/>
</dbReference>
<dbReference type="EMBL" id="AP024238">
    <property type="protein sequence ID" value="BCO29494.1"/>
    <property type="molecule type" value="Genomic_DNA"/>
</dbReference>
<evidence type="ECO:0000313" key="11">
    <source>
        <dbReference type="Proteomes" id="UP000824366"/>
    </source>
</evidence>
<feature type="binding site" evidence="8">
    <location>
        <position position="100"/>
    </location>
    <ligand>
        <name>Mg(2+)</name>
        <dbReference type="ChEBI" id="CHEBI:18420"/>
    </ligand>
</feature>
<evidence type="ECO:0000256" key="5">
    <source>
        <dbReference type="ARBA" id="ARBA00022801"/>
    </source>
</evidence>
<dbReference type="InterPro" id="IPR002716">
    <property type="entry name" value="PIN_dom"/>
</dbReference>
<evidence type="ECO:0000256" key="4">
    <source>
        <dbReference type="ARBA" id="ARBA00022723"/>
    </source>
</evidence>
<evidence type="ECO:0000256" key="2">
    <source>
        <dbReference type="ARBA" id="ARBA00022649"/>
    </source>
</evidence>
<keyword evidence="2 8" id="KW-1277">Toxin-antitoxin system</keyword>
<keyword evidence="4 8" id="KW-0479">Metal-binding</keyword>
<keyword evidence="5 8" id="KW-0378">Hydrolase</keyword>
<organism evidence="10 11">
    <name type="scientific">Rhodoferax lithotrophicus</name>
    <dbReference type="NCBI Taxonomy" id="2798804"/>
    <lineage>
        <taxon>Bacteria</taxon>
        <taxon>Pseudomonadati</taxon>
        <taxon>Pseudomonadota</taxon>
        <taxon>Betaproteobacteria</taxon>
        <taxon>Burkholderiales</taxon>
        <taxon>Comamonadaceae</taxon>
        <taxon>Rhodoferax</taxon>
    </lineage>
</organism>
<dbReference type="Gene3D" id="3.40.50.1010">
    <property type="entry name" value="5'-nuclease"/>
    <property type="match status" value="1"/>
</dbReference>
<comment type="similarity">
    <text evidence="7 8">Belongs to the PINc/VapC protein family.</text>
</comment>
<accession>A0ABM7MSW7</accession>
<dbReference type="HAMAP" id="MF_00265">
    <property type="entry name" value="VapC_Nob1"/>
    <property type="match status" value="1"/>
</dbReference>
<feature type="domain" description="PIN" evidence="9">
    <location>
        <begin position="5"/>
        <end position="125"/>
    </location>
</feature>
<comment type="function">
    <text evidence="8">Toxic component of a toxin-antitoxin (TA) system. An RNase.</text>
</comment>
<dbReference type="RefSeq" id="WP_223905573.1">
    <property type="nucleotide sequence ID" value="NZ_AP024238.1"/>
</dbReference>
<dbReference type="PANTHER" id="PTHR33653">
    <property type="entry name" value="RIBONUCLEASE VAPC2"/>
    <property type="match status" value="1"/>
</dbReference>
<reference evidence="10 11" key="1">
    <citation type="journal article" date="2021" name="Microbiol. Spectr.">
        <title>A Single Bacterium Capable of Oxidation and Reduction of Iron at Circumneutral pH.</title>
        <authorList>
            <person name="Kato S."/>
            <person name="Ohkuma M."/>
        </authorList>
    </citation>
    <scope>NUCLEOTIDE SEQUENCE [LARGE SCALE GENOMIC DNA]</scope>
    <source>
        <strain evidence="10 11">MIZ03</strain>
    </source>
</reference>
<keyword evidence="8" id="KW-0800">Toxin</keyword>
<feature type="binding site" evidence="8">
    <location>
        <position position="8"/>
    </location>
    <ligand>
        <name>Mg(2+)</name>
        <dbReference type="ChEBI" id="CHEBI:18420"/>
    </ligand>
</feature>
<sequence length="134" mass="15013">MRPRYMLDTNVVSHIMQGRDAELLARLTQVPVGQVVMSSVTLAELEYGLHRKGQPVRLRNALTQVLLRIDVLPWDEDVATCYGEFCATLEAQGINLSDFDMMIAAHAVAADSTLVSRDKAFAQVNGERLRLEIW</sequence>
<proteinExistence type="inferred from homology"/>
<evidence type="ECO:0000313" key="10">
    <source>
        <dbReference type="EMBL" id="BCO29494.1"/>
    </source>
</evidence>
<evidence type="ECO:0000256" key="8">
    <source>
        <dbReference type="HAMAP-Rule" id="MF_00265"/>
    </source>
</evidence>
<evidence type="ECO:0000256" key="7">
    <source>
        <dbReference type="ARBA" id="ARBA00038093"/>
    </source>
</evidence>
<dbReference type="InterPro" id="IPR022907">
    <property type="entry name" value="VapC_family"/>
</dbReference>
<dbReference type="PANTHER" id="PTHR33653:SF1">
    <property type="entry name" value="RIBONUCLEASE VAPC2"/>
    <property type="match status" value="1"/>
</dbReference>
<dbReference type="EC" id="3.1.-.-" evidence="8"/>
<dbReference type="GO" id="GO:0004519">
    <property type="term" value="F:endonuclease activity"/>
    <property type="evidence" value="ECO:0007669"/>
    <property type="project" value="UniProtKB-KW"/>
</dbReference>
<dbReference type="InterPro" id="IPR050556">
    <property type="entry name" value="Type_II_TA_system_RNase"/>
</dbReference>
<dbReference type="InterPro" id="IPR029060">
    <property type="entry name" value="PIN-like_dom_sf"/>
</dbReference>
<comment type="cofactor">
    <cofactor evidence="1 8">
        <name>Mg(2+)</name>
        <dbReference type="ChEBI" id="CHEBI:18420"/>
    </cofactor>
</comment>
<evidence type="ECO:0000256" key="3">
    <source>
        <dbReference type="ARBA" id="ARBA00022722"/>
    </source>
</evidence>
<keyword evidence="10" id="KW-0255">Endonuclease</keyword>
<dbReference type="SUPFAM" id="SSF88723">
    <property type="entry name" value="PIN domain-like"/>
    <property type="match status" value="1"/>
</dbReference>
<dbReference type="Pfam" id="PF01850">
    <property type="entry name" value="PIN"/>
    <property type="match status" value="1"/>
</dbReference>
<keyword evidence="6 8" id="KW-0460">Magnesium</keyword>
<protein>
    <recommendedName>
        <fullName evidence="8">Ribonuclease VapC</fullName>
        <shortName evidence="8">RNase VapC</shortName>
        <ecNumber evidence="8">3.1.-.-</ecNumber>
    </recommendedName>
    <alternativeName>
        <fullName evidence="8">Toxin VapC</fullName>
    </alternativeName>
</protein>
<gene>
    <name evidence="8" type="primary">vapC</name>
    <name evidence="10" type="ORF">MIZ03_4417</name>
</gene>
<keyword evidence="11" id="KW-1185">Reference proteome</keyword>
<keyword evidence="3 8" id="KW-0540">Nuclease</keyword>
<evidence type="ECO:0000256" key="1">
    <source>
        <dbReference type="ARBA" id="ARBA00001946"/>
    </source>
</evidence>
<evidence type="ECO:0000256" key="6">
    <source>
        <dbReference type="ARBA" id="ARBA00022842"/>
    </source>
</evidence>
<name>A0ABM7MSW7_9BURK</name>